<evidence type="ECO:0000256" key="6">
    <source>
        <dbReference type="ARBA" id="ARBA00015618"/>
    </source>
</evidence>
<dbReference type="SUPFAM" id="SSF57850">
    <property type="entry name" value="RING/U-box"/>
    <property type="match status" value="1"/>
</dbReference>
<dbReference type="Pfam" id="PF24814">
    <property type="entry name" value="WD40_Prp19"/>
    <property type="match status" value="1"/>
</dbReference>
<dbReference type="PANTHER" id="PTHR43995">
    <property type="entry name" value="PRE-MRNA-PROCESSING FACTOR 19"/>
    <property type="match status" value="1"/>
</dbReference>
<dbReference type="InterPro" id="IPR015943">
    <property type="entry name" value="WD40/YVTN_repeat-like_dom_sf"/>
</dbReference>
<organism evidence="21 22">
    <name type="scientific">Ambispora leptoticha</name>
    <dbReference type="NCBI Taxonomy" id="144679"/>
    <lineage>
        <taxon>Eukaryota</taxon>
        <taxon>Fungi</taxon>
        <taxon>Fungi incertae sedis</taxon>
        <taxon>Mucoromycota</taxon>
        <taxon>Glomeromycotina</taxon>
        <taxon>Glomeromycetes</taxon>
        <taxon>Archaeosporales</taxon>
        <taxon>Ambisporaceae</taxon>
        <taxon>Ambispora</taxon>
    </lineage>
</organism>
<dbReference type="InterPro" id="IPR001680">
    <property type="entry name" value="WD40_rpt"/>
</dbReference>
<evidence type="ECO:0000256" key="5">
    <source>
        <dbReference type="ARBA" id="ARBA00012483"/>
    </source>
</evidence>
<dbReference type="GO" id="GO:0000398">
    <property type="term" value="P:mRNA splicing, via spliceosome"/>
    <property type="evidence" value="ECO:0007669"/>
    <property type="project" value="InterPro"/>
</dbReference>
<comment type="function">
    <text evidence="18">Ubiquitin-protein ligase which is mainly involved pre-mRNA splicing and DNA repair. Required for pre-mRNA splicing as component of the spliceosome.</text>
</comment>
<evidence type="ECO:0000256" key="7">
    <source>
        <dbReference type="ARBA" id="ARBA00022574"/>
    </source>
</evidence>
<feature type="repeat" description="WD" evidence="17">
    <location>
        <begin position="250"/>
        <end position="285"/>
    </location>
</feature>
<evidence type="ECO:0000256" key="19">
    <source>
        <dbReference type="SAM" id="MobiDB-lite"/>
    </source>
</evidence>
<dbReference type="FunFam" id="3.30.40.10:FF:000027">
    <property type="entry name" value="Pre-mRNA-processing factor 19, putative"/>
    <property type="match status" value="1"/>
</dbReference>
<evidence type="ECO:0000256" key="11">
    <source>
        <dbReference type="ARBA" id="ARBA00022737"/>
    </source>
</evidence>
<evidence type="ECO:0000256" key="9">
    <source>
        <dbReference type="ARBA" id="ARBA00022679"/>
    </source>
</evidence>
<protein>
    <recommendedName>
        <fullName evidence="6 18">Pre-mRNA-processing factor 19</fullName>
        <ecNumber evidence="5 18">2.3.2.27</ecNumber>
    </recommendedName>
</protein>
<dbReference type="Gene3D" id="2.130.10.10">
    <property type="entry name" value="YVTN repeat-like/Quinoprotein amine dehydrogenase"/>
    <property type="match status" value="1"/>
</dbReference>
<evidence type="ECO:0000256" key="12">
    <source>
        <dbReference type="ARBA" id="ARBA00022763"/>
    </source>
</evidence>
<dbReference type="PROSITE" id="PS51698">
    <property type="entry name" value="U_BOX"/>
    <property type="match status" value="1"/>
</dbReference>
<comment type="subcellular location">
    <subcellularLocation>
        <location evidence="2">Nucleus</location>
        <location evidence="2">Nucleoplasm</location>
    </subcellularLocation>
</comment>
<dbReference type="PROSITE" id="PS50082">
    <property type="entry name" value="WD_REPEATS_2"/>
    <property type="match status" value="3"/>
</dbReference>
<dbReference type="CDD" id="cd00200">
    <property type="entry name" value="WD40"/>
    <property type="match status" value="1"/>
</dbReference>
<keyword evidence="14 18" id="KW-0508">mRNA splicing</keyword>
<dbReference type="InterPro" id="IPR038959">
    <property type="entry name" value="Prp19"/>
</dbReference>
<evidence type="ECO:0000256" key="4">
    <source>
        <dbReference type="ARBA" id="ARBA00006388"/>
    </source>
</evidence>
<dbReference type="CDD" id="cd16656">
    <property type="entry name" value="RING-Ubox_PRP19"/>
    <property type="match status" value="1"/>
</dbReference>
<dbReference type="GO" id="GO:0061630">
    <property type="term" value="F:ubiquitin protein ligase activity"/>
    <property type="evidence" value="ECO:0007669"/>
    <property type="project" value="UniProtKB-UniRule"/>
</dbReference>
<gene>
    <name evidence="21" type="ORF">ALEPTO_LOCUS2631</name>
</gene>
<dbReference type="PANTHER" id="PTHR43995:SF1">
    <property type="entry name" value="PRE-MRNA-PROCESSING FACTOR 19"/>
    <property type="match status" value="1"/>
</dbReference>
<feature type="region of interest" description="Disordered" evidence="19">
    <location>
        <begin position="172"/>
        <end position="196"/>
    </location>
</feature>
<keyword evidence="10 18" id="KW-0747">Spliceosome</keyword>
<evidence type="ECO:0000256" key="13">
    <source>
        <dbReference type="ARBA" id="ARBA00022786"/>
    </source>
</evidence>
<dbReference type="AlphaFoldDB" id="A0A9N8WBW6"/>
<keyword evidence="8 18" id="KW-0507">mRNA processing</keyword>
<keyword evidence="22" id="KW-1185">Reference proteome</keyword>
<evidence type="ECO:0000313" key="21">
    <source>
        <dbReference type="EMBL" id="CAG8483880.1"/>
    </source>
</evidence>
<feature type="repeat" description="WD" evidence="17">
    <location>
        <begin position="351"/>
        <end position="383"/>
    </location>
</feature>
<dbReference type="GO" id="GO:0000974">
    <property type="term" value="C:Prp19 complex"/>
    <property type="evidence" value="ECO:0007669"/>
    <property type="project" value="UniProtKB-UniRule"/>
</dbReference>
<keyword evidence="12 18" id="KW-0227">DNA damage</keyword>
<dbReference type="InterPro" id="IPR036322">
    <property type="entry name" value="WD40_repeat_dom_sf"/>
</dbReference>
<dbReference type="InterPro" id="IPR013915">
    <property type="entry name" value="Prp19_cc"/>
</dbReference>
<dbReference type="GO" id="GO:0005654">
    <property type="term" value="C:nucleoplasm"/>
    <property type="evidence" value="ECO:0007669"/>
    <property type="project" value="UniProtKB-SubCell"/>
</dbReference>
<dbReference type="GO" id="GO:0070534">
    <property type="term" value="P:protein K63-linked ubiquitination"/>
    <property type="evidence" value="ECO:0007669"/>
    <property type="project" value="UniProtKB-UniRule"/>
</dbReference>
<comment type="pathway">
    <text evidence="3 18">Protein modification; protein ubiquitination.</text>
</comment>
<feature type="domain" description="U-box" evidence="20">
    <location>
        <begin position="1"/>
        <end position="72"/>
    </location>
</feature>
<keyword evidence="16 18" id="KW-0539">Nucleus</keyword>
<evidence type="ECO:0000259" key="20">
    <source>
        <dbReference type="PROSITE" id="PS51698"/>
    </source>
</evidence>
<comment type="caution">
    <text evidence="21">The sequence shown here is derived from an EMBL/GenBank/DDBJ whole genome shotgun (WGS) entry which is preliminary data.</text>
</comment>
<evidence type="ECO:0000313" key="22">
    <source>
        <dbReference type="Proteomes" id="UP000789508"/>
    </source>
</evidence>
<evidence type="ECO:0000256" key="3">
    <source>
        <dbReference type="ARBA" id="ARBA00004906"/>
    </source>
</evidence>
<keyword evidence="15 18" id="KW-0234">DNA repair</keyword>
<evidence type="ECO:0000256" key="2">
    <source>
        <dbReference type="ARBA" id="ARBA00004642"/>
    </source>
</evidence>
<dbReference type="SMART" id="SM00504">
    <property type="entry name" value="Ubox"/>
    <property type="match status" value="1"/>
</dbReference>
<name>A0A9N8WBW6_9GLOM</name>
<dbReference type="EMBL" id="CAJVPS010000405">
    <property type="protein sequence ID" value="CAG8483880.1"/>
    <property type="molecule type" value="Genomic_DNA"/>
</dbReference>
<dbReference type="Gene3D" id="3.30.40.10">
    <property type="entry name" value="Zinc/RING finger domain, C3HC4 (zinc finger)"/>
    <property type="match status" value="1"/>
</dbReference>
<evidence type="ECO:0000256" key="16">
    <source>
        <dbReference type="ARBA" id="ARBA00023242"/>
    </source>
</evidence>
<dbReference type="Pfam" id="PF08606">
    <property type="entry name" value="Prp19"/>
    <property type="match status" value="1"/>
</dbReference>
<dbReference type="InterPro" id="IPR019775">
    <property type="entry name" value="WD40_repeat_CS"/>
</dbReference>
<accession>A0A9N8WBW6</accession>
<dbReference type="PROSITE" id="PS50294">
    <property type="entry name" value="WD_REPEATS_REGION"/>
    <property type="match status" value="2"/>
</dbReference>
<dbReference type="InterPro" id="IPR020472">
    <property type="entry name" value="WD40_PAC1"/>
</dbReference>
<dbReference type="PROSITE" id="PS00678">
    <property type="entry name" value="WD_REPEATS_1"/>
    <property type="match status" value="2"/>
</dbReference>
<evidence type="ECO:0000256" key="17">
    <source>
        <dbReference type="PROSITE-ProRule" id="PRU00221"/>
    </source>
</evidence>
<dbReference type="InterPro" id="IPR013083">
    <property type="entry name" value="Znf_RING/FYVE/PHD"/>
</dbReference>
<reference evidence="21" key="1">
    <citation type="submission" date="2021-06" db="EMBL/GenBank/DDBJ databases">
        <authorList>
            <person name="Kallberg Y."/>
            <person name="Tangrot J."/>
            <person name="Rosling A."/>
        </authorList>
    </citation>
    <scope>NUCLEOTIDE SEQUENCE</scope>
    <source>
        <strain evidence="21">FL130A</strain>
    </source>
</reference>
<dbReference type="SMART" id="SM00320">
    <property type="entry name" value="WD40"/>
    <property type="match status" value="7"/>
</dbReference>
<dbReference type="SUPFAM" id="SSF50978">
    <property type="entry name" value="WD40 repeat-like"/>
    <property type="match status" value="1"/>
</dbReference>
<dbReference type="EC" id="2.3.2.27" evidence="5 18"/>
<evidence type="ECO:0000256" key="15">
    <source>
        <dbReference type="ARBA" id="ARBA00023204"/>
    </source>
</evidence>
<comment type="catalytic activity">
    <reaction evidence="1 18">
        <text>S-ubiquitinyl-[E2 ubiquitin-conjugating enzyme]-L-cysteine + [acceptor protein]-L-lysine = [E2 ubiquitin-conjugating enzyme]-L-cysteine + N(6)-ubiquitinyl-[acceptor protein]-L-lysine.</text>
        <dbReference type="EC" id="2.3.2.27"/>
    </reaction>
</comment>
<keyword evidence="13 18" id="KW-0833">Ubl conjugation pathway</keyword>
<evidence type="ECO:0000256" key="1">
    <source>
        <dbReference type="ARBA" id="ARBA00000900"/>
    </source>
</evidence>
<comment type="subunit">
    <text evidence="18">Homotetramer.</text>
</comment>
<dbReference type="GO" id="GO:0005737">
    <property type="term" value="C:cytoplasm"/>
    <property type="evidence" value="ECO:0007669"/>
    <property type="project" value="TreeGrafter"/>
</dbReference>
<dbReference type="InterPro" id="IPR055340">
    <property type="entry name" value="RING-Ubox_PRP19"/>
</dbReference>
<evidence type="ECO:0000256" key="10">
    <source>
        <dbReference type="ARBA" id="ARBA00022728"/>
    </source>
</evidence>
<comment type="similarity">
    <text evidence="4 18">Belongs to the WD repeat PRP19 family.</text>
</comment>
<dbReference type="OrthoDB" id="687049at2759"/>
<dbReference type="GO" id="GO:0006281">
    <property type="term" value="P:DNA repair"/>
    <property type="evidence" value="ECO:0007669"/>
    <property type="project" value="UniProtKB-KW"/>
</dbReference>
<dbReference type="GO" id="GO:0071006">
    <property type="term" value="C:U2-type catalytic step 1 spliceosome"/>
    <property type="evidence" value="ECO:0007669"/>
    <property type="project" value="TreeGrafter"/>
</dbReference>
<dbReference type="InterPro" id="IPR003613">
    <property type="entry name" value="Ubox_domain"/>
</dbReference>
<feature type="repeat" description="WD" evidence="17">
    <location>
        <begin position="384"/>
        <end position="425"/>
    </location>
</feature>
<evidence type="ECO:0000256" key="14">
    <source>
        <dbReference type="ARBA" id="ARBA00023187"/>
    </source>
</evidence>
<sequence length="505" mass="56413">MFCAISGEPPQEPVISKKSGHVFEKSLILKYITSNGKDPITGEEISEDDLLELKISPDTVKPRPPTLTSVPSLLSTFQKEWDSLMLETYTIKQQNQQLRQELSHALYMHDAACRVIARLIKERDAAREELANVQTHIGVPPPTDTAVTEPMEVEDEGARGINEKVIEKLDETSKELSKNRKKRKPPPNLTSPDDIKSFTQISQKPSLHKTTRPGINCLDLDTTEQFVLTGGNDKIVHIYNREEDKVVDSLKGHTKKITDVMWHGRESGDLDIVFSASVDKTVKIWRPSDNGYSESKSINVHTHEVTGIAMHATRDYFVSVSLDSSWAFHDIETGNNLIKVESNDVQKGYSAVEFHPDGLILGTGTKDSVVRIWDIKSQTNVASFDGHSGRITSLSFSENGYHLATASEDNLVKLWDLRKLNNFKTITLPDTVKAINKVTWDLSGQYLAVGSTDLRIFQAKSWNELAFITESPGEIYDLKFGGLAKFVMVGGSDRSLRIYGVPTEE</sequence>
<dbReference type="PRINTS" id="PR00320">
    <property type="entry name" value="GPROTEINBRPT"/>
</dbReference>
<dbReference type="Proteomes" id="UP000789508">
    <property type="component" value="Unassembled WGS sequence"/>
</dbReference>
<keyword evidence="11" id="KW-0677">Repeat</keyword>
<keyword evidence="9 18" id="KW-0808">Transferase</keyword>
<evidence type="ECO:0000256" key="8">
    <source>
        <dbReference type="ARBA" id="ARBA00022664"/>
    </source>
</evidence>
<evidence type="ECO:0000256" key="18">
    <source>
        <dbReference type="RuleBase" id="RU367101"/>
    </source>
</evidence>
<keyword evidence="7 17" id="KW-0853">WD repeat</keyword>
<proteinExistence type="inferred from homology"/>